<proteinExistence type="predicted"/>
<feature type="transmembrane region" description="Helical" evidence="1">
    <location>
        <begin position="86"/>
        <end position="104"/>
    </location>
</feature>
<feature type="transmembrane region" description="Helical" evidence="1">
    <location>
        <begin position="116"/>
        <end position="132"/>
    </location>
</feature>
<dbReference type="RefSeq" id="WP_139948575.1">
    <property type="nucleotide sequence ID" value="NZ_CP040899.1"/>
</dbReference>
<evidence type="ECO:0000313" key="2">
    <source>
        <dbReference type="EMBL" id="QDB79552.1"/>
    </source>
</evidence>
<reference evidence="2 3" key="1">
    <citation type="submission" date="2019-05" db="EMBL/GenBank/DDBJ databases">
        <title>Georgenia *** sp. nov., and Georgenia *** sp. nov., isolated from the intestinal contents of plateau pika (Ochotona curzoniae) in the Qinghai-Tibet plateau of China.</title>
        <authorList>
            <person name="Tian Z."/>
        </authorList>
    </citation>
    <scope>NUCLEOTIDE SEQUENCE [LARGE SCALE GENOMIC DNA]</scope>
    <source>
        <strain evidence="2 3">Z294</strain>
    </source>
</reference>
<organism evidence="2 3">
    <name type="scientific">Georgenia wutianyii</name>
    <dbReference type="NCBI Taxonomy" id="2585135"/>
    <lineage>
        <taxon>Bacteria</taxon>
        <taxon>Bacillati</taxon>
        <taxon>Actinomycetota</taxon>
        <taxon>Actinomycetes</taxon>
        <taxon>Micrococcales</taxon>
        <taxon>Bogoriellaceae</taxon>
        <taxon>Georgenia</taxon>
    </lineage>
</organism>
<feature type="transmembrane region" description="Helical" evidence="1">
    <location>
        <begin position="18"/>
        <end position="39"/>
    </location>
</feature>
<accession>A0ABX5VM31</accession>
<name>A0ABX5VM31_9MICO</name>
<evidence type="ECO:0000256" key="1">
    <source>
        <dbReference type="SAM" id="Phobius"/>
    </source>
</evidence>
<keyword evidence="3" id="KW-1185">Reference proteome</keyword>
<protein>
    <submittedName>
        <fullName evidence="2">Uncharacterized protein</fullName>
    </submittedName>
</protein>
<evidence type="ECO:0000313" key="3">
    <source>
        <dbReference type="Proteomes" id="UP000313948"/>
    </source>
</evidence>
<dbReference type="Proteomes" id="UP000313948">
    <property type="component" value="Chromosome"/>
</dbReference>
<keyword evidence="1" id="KW-0472">Membrane</keyword>
<keyword evidence="1" id="KW-0812">Transmembrane</keyword>
<dbReference type="EMBL" id="CP040899">
    <property type="protein sequence ID" value="QDB79552.1"/>
    <property type="molecule type" value="Genomic_DNA"/>
</dbReference>
<keyword evidence="1" id="KW-1133">Transmembrane helix</keyword>
<gene>
    <name evidence="2" type="ORF">FE251_09315</name>
</gene>
<sequence length="146" mass="15484">MAGVRVPTDRRTTRNGTVLTAAAVVVGAAAFLVPGVWAFLRPRSFHEHVAMFDPFNLHLLHDVGAFQIGVGVALLGVLVWHDALSVALLGATTAAGAHAVSHVLDRELGGRGSDPWVLSLLAVLLGAALVLRRRRCRADQSEVDEP</sequence>
<feature type="transmembrane region" description="Helical" evidence="1">
    <location>
        <begin position="59"/>
        <end position="79"/>
    </location>
</feature>